<dbReference type="EMBL" id="LZZI01000038">
    <property type="protein sequence ID" value="OOM61268.1"/>
    <property type="molecule type" value="Genomic_DNA"/>
</dbReference>
<feature type="domain" description="HTH cro/C1-type" evidence="1">
    <location>
        <begin position="7"/>
        <end position="42"/>
    </location>
</feature>
<organism evidence="2 3">
    <name type="scientific">Clostridium beijerinckii</name>
    <name type="common">Clostridium MP</name>
    <dbReference type="NCBI Taxonomy" id="1520"/>
    <lineage>
        <taxon>Bacteria</taxon>
        <taxon>Bacillati</taxon>
        <taxon>Bacillota</taxon>
        <taxon>Clostridia</taxon>
        <taxon>Eubacteriales</taxon>
        <taxon>Clostridiaceae</taxon>
        <taxon>Clostridium</taxon>
    </lineage>
</organism>
<dbReference type="CDD" id="cd00093">
    <property type="entry name" value="HTH_XRE"/>
    <property type="match status" value="1"/>
</dbReference>
<dbReference type="SUPFAM" id="SSF47413">
    <property type="entry name" value="lambda repressor-like DNA-binding domains"/>
    <property type="match status" value="1"/>
</dbReference>
<dbReference type="RefSeq" id="WP_077838962.1">
    <property type="nucleotide sequence ID" value="NZ_JABTAE010000001.1"/>
</dbReference>
<dbReference type="PROSITE" id="PS50943">
    <property type="entry name" value="HTH_CROC1"/>
    <property type="match status" value="1"/>
</dbReference>
<comment type="caution">
    <text evidence="2">The sequence shown here is derived from an EMBL/GenBank/DDBJ whole genome shotgun (WGS) entry which is preliminary data.</text>
</comment>
<dbReference type="AlphaFoldDB" id="A0A1S8S6Z0"/>
<proteinExistence type="predicted"/>
<accession>A0A1S8S6Z0</accession>
<reference evidence="2 3" key="1">
    <citation type="submission" date="2016-05" db="EMBL/GenBank/DDBJ databases">
        <title>Microbial solvent formation.</title>
        <authorList>
            <person name="Poehlein A."/>
            <person name="Montoya Solano J.D."/>
            <person name="Flitsch S."/>
            <person name="Krabben P."/>
            <person name="Duerre P."/>
            <person name="Daniel R."/>
        </authorList>
    </citation>
    <scope>NUCLEOTIDE SEQUENCE [LARGE SCALE GENOMIC DNA]</scope>
    <source>
        <strain evidence="2 3">DSM 53</strain>
    </source>
</reference>
<protein>
    <recommendedName>
        <fullName evidence="1">HTH cro/C1-type domain-containing protein</fullName>
    </recommendedName>
</protein>
<dbReference type="InterPro" id="IPR001387">
    <property type="entry name" value="Cro/C1-type_HTH"/>
</dbReference>
<name>A0A1S8S6Z0_CLOBE</name>
<evidence type="ECO:0000259" key="1">
    <source>
        <dbReference type="PROSITE" id="PS50943"/>
    </source>
</evidence>
<dbReference type="Proteomes" id="UP000190973">
    <property type="component" value="Unassembled WGS sequence"/>
</dbReference>
<dbReference type="Pfam" id="PF01381">
    <property type="entry name" value="HTH_3"/>
    <property type="match status" value="1"/>
</dbReference>
<dbReference type="InterPro" id="IPR010982">
    <property type="entry name" value="Lambda_DNA-bd_dom_sf"/>
</dbReference>
<evidence type="ECO:0000313" key="2">
    <source>
        <dbReference type="EMBL" id="OOM61268.1"/>
    </source>
</evidence>
<sequence>MSLGKNIKILRTNNLLSQEKFSECMKVSRQVISKWENGNSEPVSFSLGSDYINSANRIKQQMVKHSVIDNDDILLPVVKPESLIAYQAFRQAYSINVEIDETGDTSNILEMMNLYEEALDDGLVEAGVNILNIVVRTLINAKAFSAEKPLQLQDRLECYMKALEEAGHPAGGFYRAFVLIYGLMITEKTEEENLEDGLILMYKLANEGNELAMKYLDYIENAKQED</sequence>
<evidence type="ECO:0000313" key="3">
    <source>
        <dbReference type="Proteomes" id="UP000190973"/>
    </source>
</evidence>
<dbReference type="GO" id="GO:0003677">
    <property type="term" value="F:DNA binding"/>
    <property type="evidence" value="ECO:0007669"/>
    <property type="project" value="InterPro"/>
</dbReference>
<gene>
    <name evidence="2" type="ORF">CLBCK_24020</name>
</gene>
<dbReference type="Gene3D" id="1.10.260.40">
    <property type="entry name" value="lambda repressor-like DNA-binding domains"/>
    <property type="match status" value="1"/>
</dbReference>